<dbReference type="AlphaFoldDB" id="A0ABD6BFX8"/>
<dbReference type="EMBL" id="JBHUDI010000005">
    <property type="protein sequence ID" value="MFD1563958.1"/>
    <property type="molecule type" value="Genomic_DNA"/>
</dbReference>
<dbReference type="InterPro" id="IPR040624">
    <property type="entry name" value="HalOD1"/>
</dbReference>
<dbReference type="RefSeq" id="WP_390287003.1">
    <property type="nucleotide sequence ID" value="NZ_JBHUDI010000005.1"/>
</dbReference>
<evidence type="ECO:0000259" key="1">
    <source>
        <dbReference type="Pfam" id="PF18545"/>
    </source>
</evidence>
<gene>
    <name evidence="2" type="ORF">ACFR99_10400</name>
</gene>
<keyword evidence="3" id="KW-1185">Reference proteome</keyword>
<accession>A0ABD6BFX8</accession>
<protein>
    <submittedName>
        <fullName evidence="2">HalOD1 output domain-containing protein</fullName>
    </submittedName>
</protein>
<dbReference type="Pfam" id="PF18545">
    <property type="entry name" value="HalOD1"/>
    <property type="match status" value="1"/>
</dbReference>
<sequence>MVEGGDSSDGQSAKPPSQAVIETVADAEGVQSVELAPPQYESLHAVVDPAALDALFAERPTGAPRPGGTVSFPFCGYWVTVGHDGAVTLERSTESAD</sequence>
<reference evidence="2 3" key="1">
    <citation type="journal article" date="2019" name="Int. J. Syst. Evol. Microbiol.">
        <title>The Global Catalogue of Microorganisms (GCM) 10K type strain sequencing project: providing services to taxonomists for standard genome sequencing and annotation.</title>
        <authorList>
            <consortium name="The Broad Institute Genomics Platform"/>
            <consortium name="The Broad Institute Genome Sequencing Center for Infectious Disease"/>
            <person name="Wu L."/>
            <person name="Ma J."/>
        </authorList>
    </citation>
    <scope>NUCLEOTIDE SEQUENCE [LARGE SCALE GENOMIC DNA]</scope>
    <source>
        <strain evidence="2 3">CGMCC 1.12230</strain>
    </source>
</reference>
<evidence type="ECO:0000313" key="2">
    <source>
        <dbReference type="EMBL" id="MFD1563958.1"/>
    </source>
</evidence>
<comment type="caution">
    <text evidence="2">The sequence shown here is derived from an EMBL/GenBank/DDBJ whole genome shotgun (WGS) entry which is preliminary data.</text>
</comment>
<feature type="domain" description="Halobacterial output" evidence="1">
    <location>
        <begin position="13"/>
        <end position="90"/>
    </location>
</feature>
<organism evidence="2 3">
    <name type="scientific">Haloarchaeobius amylolyticus</name>
    <dbReference type="NCBI Taxonomy" id="1198296"/>
    <lineage>
        <taxon>Archaea</taxon>
        <taxon>Methanobacteriati</taxon>
        <taxon>Methanobacteriota</taxon>
        <taxon>Stenosarchaea group</taxon>
        <taxon>Halobacteria</taxon>
        <taxon>Halobacteriales</taxon>
        <taxon>Halorubellaceae</taxon>
        <taxon>Haloarchaeobius</taxon>
    </lineage>
</organism>
<proteinExistence type="predicted"/>
<name>A0ABD6BFX8_9EURY</name>
<dbReference type="Proteomes" id="UP001597076">
    <property type="component" value="Unassembled WGS sequence"/>
</dbReference>
<evidence type="ECO:0000313" key="3">
    <source>
        <dbReference type="Proteomes" id="UP001597076"/>
    </source>
</evidence>